<dbReference type="EMBL" id="CP016397">
    <property type="protein sequence ID" value="ASQ46419.1"/>
    <property type="molecule type" value="Genomic_DNA"/>
</dbReference>
<dbReference type="Proteomes" id="UP000201728">
    <property type="component" value="Chromosome"/>
</dbReference>
<sequence length="75" mass="8825">MLNLLLSRPKDEIALVYKHKIFLVNDIFNKAKEICEKLSSFTSYINPRILVPVDNPALFLSALITCWQMHYYRHS</sequence>
<accession>A0A222P3K4</accession>
<dbReference type="KEGG" id="lcd:clem_09345"/>
<name>A0A222P3K4_9GAMM</name>
<protein>
    <submittedName>
        <fullName evidence="1">Uncharacterized protein</fullName>
    </submittedName>
</protein>
<evidence type="ECO:0000313" key="2">
    <source>
        <dbReference type="Proteomes" id="UP000201728"/>
    </source>
</evidence>
<gene>
    <name evidence="1" type="ORF">clem_09345</name>
</gene>
<dbReference type="AlphaFoldDB" id="A0A222P3K4"/>
<keyword evidence="2" id="KW-1185">Reference proteome</keyword>
<reference evidence="2" key="1">
    <citation type="submission" date="2016-07" db="EMBL/GenBank/DDBJ databases">
        <authorList>
            <person name="Florea S."/>
            <person name="Webb J.S."/>
            <person name="Jaromczyk J."/>
            <person name="Schardl C.L."/>
        </authorList>
    </citation>
    <scope>NUCLEOTIDE SEQUENCE [LARGE SCALE GENOMIC DNA]</scope>
    <source>
        <strain evidence="2">CDC-D5610</strain>
    </source>
</reference>
<organism evidence="1 2">
    <name type="scientific">Legionella clemsonensis</name>
    <dbReference type="NCBI Taxonomy" id="1867846"/>
    <lineage>
        <taxon>Bacteria</taxon>
        <taxon>Pseudomonadati</taxon>
        <taxon>Pseudomonadota</taxon>
        <taxon>Gammaproteobacteria</taxon>
        <taxon>Legionellales</taxon>
        <taxon>Legionellaceae</taxon>
        <taxon>Legionella</taxon>
    </lineage>
</organism>
<proteinExistence type="predicted"/>
<evidence type="ECO:0000313" key="1">
    <source>
        <dbReference type="EMBL" id="ASQ46419.1"/>
    </source>
</evidence>